<dbReference type="HOGENOM" id="CLU_3384267_0_0_0"/>
<name>G7V725_THELD</name>
<proteinExistence type="predicted"/>
<evidence type="ECO:0000313" key="2">
    <source>
        <dbReference type="Proteomes" id="UP000005868"/>
    </source>
</evidence>
<sequence length="33" mass="3308">MAMSVGLLFQLSVIISLIILVLAVGSPPGVPAT</sequence>
<gene>
    <name evidence="1" type="ordered locus">Tlie_0321</name>
</gene>
<evidence type="ECO:0000313" key="1">
    <source>
        <dbReference type="EMBL" id="AER66059.1"/>
    </source>
</evidence>
<organism evidence="1 2">
    <name type="scientific">Thermovirga lienii (strain ATCC BAA-1197 / DSM 17291 / Cas60314)</name>
    <dbReference type="NCBI Taxonomy" id="580340"/>
    <lineage>
        <taxon>Bacteria</taxon>
        <taxon>Thermotogati</taxon>
        <taxon>Synergistota</taxon>
        <taxon>Synergistia</taxon>
        <taxon>Synergistales</taxon>
        <taxon>Thermovirgaceae</taxon>
        <taxon>Thermovirga</taxon>
    </lineage>
</organism>
<reference evidence="2" key="1">
    <citation type="submission" date="2011-10" db="EMBL/GenBank/DDBJ databases">
        <title>The complete genome of chromosome of Thermovirga lienii DSM 17291.</title>
        <authorList>
            <consortium name="US DOE Joint Genome Institute (JGI-PGF)"/>
            <person name="Lucas S."/>
            <person name="Copeland A."/>
            <person name="Lapidus A."/>
            <person name="Glavina del Rio T."/>
            <person name="Dalin E."/>
            <person name="Tice H."/>
            <person name="Bruce D."/>
            <person name="Goodwin L."/>
            <person name="Pitluck S."/>
            <person name="Peters L."/>
            <person name="Mikhailova N."/>
            <person name="Saunders E."/>
            <person name="Kyrpides N."/>
            <person name="Mavromatis K."/>
            <person name="Ivanova N."/>
            <person name="Last F.I."/>
            <person name="Brettin T."/>
            <person name="Detter J.C."/>
            <person name="Han C."/>
            <person name="Larimer F."/>
            <person name="Land M."/>
            <person name="Hauser L."/>
            <person name="Markowitz V."/>
            <person name="Cheng J.-F."/>
            <person name="Hugenholtz P."/>
            <person name="Woyke T."/>
            <person name="Wu D."/>
            <person name="Spring S."/>
            <person name="Schroeder M."/>
            <person name="Brambilla E.-M."/>
            <person name="Klenk H.-P."/>
            <person name="Eisen J.A."/>
        </authorList>
    </citation>
    <scope>NUCLEOTIDE SEQUENCE [LARGE SCALE GENOMIC DNA]</scope>
    <source>
        <strain evidence="2">ATCC BAA-1197 / DSM 17291 / Cas60314</strain>
    </source>
</reference>
<dbReference type="STRING" id="580340.Tlie_0321"/>
<dbReference type="AlphaFoldDB" id="G7V725"/>
<accession>G7V725</accession>
<dbReference type="Proteomes" id="UP000005868">
    <property type="component" value="Chromosome"/>
</dbReference>
<keyword evidence="2" id="KW-1185">Reference proteome</keyword>
<protein>
    <submittedName>
        <fullName evidence="1">Uncharacterized protein</fullName>
    </submittedName>
</protein>
<dbReference type="EMBL" id="CP003096">
    <property type="protein sequence ID" value="AER66059.1"/>
    <property type="molecule type" value="Genomic_DNA"/>
</dbReference>
<reference evidence="1 2" key="2">
    <citation type="journal article" date="2012" name="Stand. Genomic Sci.">
        <title>Genome sequence of the moderately thermophilic, amino-acid-degrading and sulfur-reducing bacterium Thermovirga lienii type strain (Cas60314(T)).</title>
        <authorList>
            <person name="Goker M."/>
            <person name="Saunders E."/>
            <person name="Lapidus A."/>
            <person name="Nolan M."/>
            <person name="Lucas S."/>
            <person name="Hammon N."/>
            <person name="Deshpande S."/>
            <person name="Cheng J.F."/>
            <person name="Han C."/>
            <person name="Tapia R."/>
            <person name="Goodwin L.A."/>
            <person name="Pitluck S."/>
            <person name="Liolios K."/>
            <person name="Mavromatis K."/>
            <person name="Pagani I."/>
            <person name="Ivanova N."/>
            <person name="Mikhailova N."/>
            <person name="Pati A."/>
            <person name="Chen A."/>
            <person name="Palaniappan K."/>
            <person name="Land M."/>
            <person name="Chang Y.J."/>
            <person name="Jeffries C.D."/>
            <person name="Brambilla E.M."/>
            <person name="Rohde M."/>
            <person name="Spring S."/>
            <person name="Detter J.C."/>
            <person name="Woyke T."/>
            <person name="Bristow J."/>
            <person name="Eisen J.A."/>
            <person name="Markowitz V."/>
            <person name="Hugenholtz P."/>
            <person name="Kyrpides N.C."/>
            <person name="Klenk H.P."/>
        </authorList>
    </citation>
    <scope>NUCLEOTIDE SEQUENCE [LARGE SCALE GENOMIC DNA]</scope>
    <source>
        <strain evidence="2">ATCC BAA-1197 / DSM 17291 / Cas60314</strain>
    </source>
</reference>
<dbReference type="KEGG" id="tli:Tlie_0321"/>